<dbReference type="SMART" id="SM01332">
    <property type="entry name" value="Cyclin_C"/>
    <property type="match status" value="2"/>
</dbReference>
<evidence type="ECO:0000256" key="4">
    <source>
        <dbReference type="RuleBase" id="RU000383"/>
    </source>
</evidence>
<evidence type="ECO:0008006" key="10">
    <source>
        <dbReference type="Google" id="ProtNLM"/>
    </source>
</evidence>
<dbReference type="PROSITE" id="PS00292">
    <property type="entry name" value="CYCLINS"/>
    <property type="match status" value="2"/>
</dbReference>
<feature type="compositionally biased region" description="Low complexity" evidence="5">
    <location>
        <begin position="30"/>
        <end position="54"/>
    </location>
</feature>
<proteinExistence type="inferred from homology"/>
<feature type="region of interest" description="Disordered" evidence="5">
    <location>
        <begin position="1"/>
        <end position="114"/>
    </location>
</feature>
<dbReference type="FunFam" id="1.10.472.10:FF:000010">
    <property type="entry name" value="G1/S-specific cyclin Cln1"/>
    <property type="match status" value="2"/>
</dbReference>
<sequence>MTKPRTRSVARMEAAAAAAAEEEAGNPDGVEGAAVAAVAPEAAAEGPSEPNAGEASREPDAGQASREPGAAGPSREPDVAGPSREPDAAGPSREPGAAGGSREPGAAGGSRQPVPDAAQLAVVPYVEDIDRYLRSLEAEQTRRPMINYVQEIQGGIINMDVRGILVDWMADVAYVFNLQEETLHHAVSYVDRFLSKIAFPGDKLKLLGTTALFVASKYEEIHPPHVRNFSAVTVNTYTTQQVSKMELDILRFLNFDVGSPTNSSNRKLELMCNYLAELSLLDDYYIRFLPSIVAAACLFVGKFTLNPNTRPWNLSVQRNTGYKVSDIEDCIHAIHDLQAGRKWSNLKAFGSVSTITPPENIKVCFLKDLKPRTRSVARMEATAAAAAAAEEEEAGNPDGAEGAAVVAVAPEAAAEGPNAGEASREPDAGQASREPDVAGPSRQPGAAGPSREPGAAGGPRQPGAAGGPWQLVPNAAGPAVAPYVEDIDRYLRSLEAEESRRPIVNYDQEIQGGHINMRGKLVNWMEELVYGFNLWDNILYLAVSYVDRFLSRNVVNRERLQLLGTSALFVASKYEDRCHPSARFFSSITADTYTTQQVVAMEANILSFLNFQMGSPTVITFLRRFLFSCRGSNNLSVQRITGYKVSDIEDCIRSIHDLQAGRKWSNLRAIRSKYEDDAFERVSTIPSPNTIKPSFLRDLKYVNG</sequence>
<dbReference type="Pfam" id="PF02984">
    <property type="entry name" value="Cyclin_C"/>
    <property type="match status" value="1"/>
</dbReference>
<dbReference type="Proteomes" id="UP000008022">
    <property type="component" value="Unassembled WGS sequence"/>
</dbReference>
<dbReference type="SMART" id="SM00385">
    <property type="entry name" value="CYCLIN"/>
    <property type="match status" value="3"/>
</dbReference>
<dbReference type="InterPro" id="IPR039361">
    <property type="entry name" value="Cyclin"/>
</dbReference>
<keyword evidence="9" id="KW-1185">Reference proteome</keyword>
<accession>A0A0E0NRB3</accession>
<dbReference type="STRING" id="4529.A0A0E0NRB3"/>
<dbReference type="Pfam" id="PF00134">
    <property type="entry name" value="Cyclin_N"/>
    <property type="match status" value="2"/>
</dbReference>
<evidence type="ECO:0000256" key="2">
    <source>
        <dbReference type="ARBA" id="ARBA00023127"/>
    </source>
</evidence>
<dbReference type="InterPro" id="IPR004367">
    <property type="entry name" value="Cyclin_C-dom"/>
</dbReference>
<feature type="domain" description="Cyclin C-terminal" evidence="7">
    <location>
        <begin position="247"/>
        <end position="358"/>
    </location>
</feature>
<dbReference type="InterPro" id="IPR036915">
    <property type="entry name" value="Cyclin-like_sf"/>
</dbReference>
<reference evidence="8" key="2">
    <citation type="submission" date="2015-06" db="UniProtKB">
        <authorList>
            <consortium name="EnsemblPlants"/>
        </authorList>
    </citation>
    <scope>IDENTIFICATION</scope>
</reference>
<feature type="region of interest" description="Disordered" evidence="5">
    <location>
        <begin position="413"/>
        <end position="471"/>
    </location>
</feature>
<name>A0A0E0NRB3_ORYRU</name>
<dbReference type="GO" id="GO:0019887">
    <property type="term" value="F:protein kinase regulator activity"/>
    <property type="evidence" value="ECO:0007669"/>
    <property type="project" value="UniProtKB-ARBA"/>
</dbReference>
<evidence type="ECO:0000256" key="3">
    <source>
        <dbReference type="ARBA" id="ARBA00023306"/>
    </source>
</evidence>
<dbReference type="InterPro" id="IPR013763">
    <property type="entry name" value="Cyclin-like_dom"/>
</dbReference>
<organism evidence="8 9">
    <name type="scientific">Oryza rufipogon</name>
    <name type="common">Brownbeard rice</name>
    <name type="synonym">Asian wild rice</name>
    <dbReference type="NCBI Taxonomy" id="4529"/>
    <lineage>
        <taxon>Eukaryota</taxon>
        <taxon>Viridiplantae</taxon>
        <taxon>Streptophyta</taxon>
        <taxon>Embryophyta</taxon>
        <taxon>Tracheophyta</taxon>
        <taxon>Spermatophyta</taxon>
        <taxon>Magnoliopsida</taxon>
        <taxon>Liliopsida</taxon>
        <taxon>Poales</taxon>
        <taxon>Poaceae</taxon>
        <taxon>BOP clade</taxon>
        <taxon>Oryzoideae</taxon>
        <taxon>Oryzeae</taxon>
        <taxon>Oryzinae</taxon>
        <taxon>Oryza</taxon>
    </lineage>
</organism>
<feature type="domain" description="Cyclin-like" evidence="6">
    <location>
        <begin position="167"/>
        <end position="251"/>
    </location>
</feature>
<evidence type="ECO:0000313" key="8">
    <source>
        <dbReference type="EnsemblPlants" id="ORUFI03G07830.1"/>
    </source>
</evidence>
<dbReference type="GO" id="GO:0051301">
    <property type="term" value="P:cell division"/>
    <property type="evidence" value="ECO:0007669"/>
    <property type="project" value="UniProtKB-KW"/>
</dbReference>
<dbReference type="Gramene" id="ORUFI03G07830.1">
    <property type="protein sequence ID" value="ORUFI03G07830.1"/>
    <property type="gene ID" value="ORUFI03G07830"/>
</dbReference>
<dbReference type="Gene3D" id="1.10.472.10">
    <property type="entry name" value="Cyclin-like"/>
    <property type="match status" value="4"/>
</dbReference>
<evidence type="ECO:0000259" key="7">
    <source>
        <dbReference type="SMART" id="SM01332"/>
    </source>
</evidence>
<evidence type="ECO:0000256" key="5">
    <source>
        <dbReference type="SAM" id="MobiDB-lite"/>
    </source>
</evidence>
<dbReference type="OMA" id="ITLELMC"/>
<keyword evidence="1" id="KW-0132">Cell division</keyword>
<dbReference type="GO" id="GO:0051726">
    <property type="term" value="P:regulation of cell cycle"/>
    <property type="evidence" value="ECO:0007669"/>
    <property type="project" value="UniProtKB-ARBA"/>
</dbReference>
<protein>
    <recommendedName>
        <fullName evidence="10">Cyclin N-terminal domain-containing protein</fullName>
    </recommendedName>
</protein>
<dbReference type="EnsemblPlants" id="ORUFI03G07830.1">
    <property type="protein sequence ID" value="ORUFI03G07830.1"/>
    <property type="gene ID" value="ORUFI03G07830"/>
</dbReference>
<feature type="domain" description="Cyclin-like" evidence="6">
    <location>
        <begin position="523"/>
        <end position="607"/>
    </location>
</feature>
<dbReference type="SUPFAM" id="SSF47954">
    <property type="entry name" value="Cyclin-like"/>
    <property type="match status" value="4"/>
</dbReference>
<keyword evidence="2 4" id="KW-0195">Cyclin</keyword>
<reference evidence="9" key="1">
    <citation type="submission" date="2013-06" db="EMBL/GenBank/DDBJ databases">
        <authorList>
            <person name="Zhao Q."/>
        </authorList>
    </citation>
    <scope>NUCLEOTIDE SEQUENCE</scope>
    <source>
        <strain evidence="9">cv. W1943</strain>
    </source>
</reference>
<dbReference type="HOGENOM" id="CLU_406205_0_0_1"/>
<dbReference type="AlphaFoldDB" id="A0A0E0NRB3"/>
<evidence type="ECO:0000259" key="6">
    <source>
        <dbReference type="SMART" id="SM00385"/>
    </source>
</evidence>
<evidence type="ECO:0000256" key="1">
    <source>
        <dbReference type="ARBA" id="ARBA00022618"/>
    </source>
</evidence>
<comment type="similarity">
    <text evidence="4">Belongs to the cyclin family.</text>
</comment>
<feature type="domain" description="Cyclin C-terminal" evidence="7">
    <location>
        <begin position="540"/>
        <end position="688"/>
    </location>
</feature>
<dbReference type="InterPro" id="IPR048258">
    <property type="entry name" value="Cyclins_cyclin-box"/>
</dbReference>
<evidence type="ECO:0000313" key="9">
    <source>
        <dbReference type="Proteomes" id="UP000008022"/>
    </source>
</evidence>
<dbReference type="PANTHER" id="PTHR10177">
    <property type="entry name" value="CYCLINS"/>
    <property type="match status" value="1"/>
</dbReference>
<feature type="domain" description="Cyclin-like" evidence="6">
    <location>
        <begin position="255"/>
        <end position="336"/>
    </location>
</feature>
<dbReference type="eggNOG" id="KOG0654">
    <property type="taxonomic scope" value="Eukaryota"/>
</dbReference>
<keyword evidence="3" id="KW-0131">Cell cycle</keyword>
<dbReference type="InterPro" id="IPR006671">
    <property type="entry name" value="Cyclin_N"/>
</dbReference>